<dbReference type="Pfam" id="PF12172">
    <property type="entry name" value="zf-ChsH2"/>
    <property type="match status" value="1"/>
</dbReference>
<protein>
    <submittedName>
        <fullName evidence="2">Zinc ribbon domain-containing protein</fullName>
    </submittedName>
</protein>
<evidence type="ECO:0000313" key="2">
    <source>
        <dbReference type="EMBL" id="MER0428172.1"/>
    </source>
</evidence>
<name>A0ABV1QAH1_STRMI</name>
<dbReference type="SUPFAM" id="SSF50249">
    <property type="entry name" value="Nucleic acid-binding proteins"/>
    <property type="match status" value="1"/>
</dbReference>
<gene>
    <name evidence="2" type="ORF">ABR748_28735</name>
</gene>
<proteinExistence type="predicted"/>
<evidence type="ECO:0000259" key="1">
    <source>
        <dbReference type="Pfam" id="PF12172"/>
    </source>
</evidence>
<dbReference type="EMBL" id="JBEJUE010000032">
    <property type="protein sequence ID" value="MER0428172.1"/>
    <property type="molecule type" value="Genomic_DNA"/>
</dbReference>
<keyword evidence="3" id="KW-1185">Reference proteome</keyword>
<feature type="domain" description="ChsH2 rubredoxin-like zinc ribbon" evidence="1">
    <location>
        <begin position="18"/>
        <end position="54"/>
    </location>
</feature>
<dbReference type="InterPro" id="IPR022002">
    <property type="entry name" value="ChsH2_Znr"/>
</dbReference>
<dbReference type="InterPro" id="IPR012340">
    <property type="entry name" value="NA-bd_OB-fold"/>
</dbReference>
<evidence type="ECO:0000313" key="3">
    <source>
        <dbReference type="Proteomes" id="UP001456562"/>
    </source>
</evidence>
<sequence>MPRSRIPVVAGWFTEDTAEEEFRLLGTRCSGCRSVHFPREDDHCRNPGCPGGELAEVPLSKRGTVWSCTDGRYRPPPPYVSDPAVPWVPYTLVAVELAAERMVVLGQAAPGVGVSDLPVGSVVEVVPGVLEEDPAADTVRTTWHWRPVAVEETAEGTAAEALS</sequence>
<reference evidence="2 3" key="1">
    <citation type="submission" date="2024-01" db="EMBL/GenBank/DDBJ databases">
        <title>Metagenomic exploration of the rhizosphere soil microbial community and their significance in facilitating the development of wild simulated ginseng.</title>
        <authorList>
            <person name="Huang J."/>
        </authorList>
    </citation>
    <scope>NUCLEOTIDE SEQUENCE [LARGE SCALE GENOMIC DNA]</scope>
    <source>
        <strain evidence="2 3">WY141</strain>
    </source>
</reference>
<accession>A0ABV1QAH1</accession>
<dbReference type="Proteomes" id="UP001456562">
    <property type="component" value="Unassembled WGS sequence"/>
</dbReference>
<dbReference type="RefSeq" id="WP_031127705.1">
    <property type="nucleotide sequence ID" value="NZ_CP108360.1"/>
</dbReference>
<comment type="caution">
    <text evidence="2">The sequence shown here is derived from an EMBL/GenBank/DDBJ whole genome shotgun (WGS) entry which is preliminary data.</text>
</comment>
<organism evidence="2 3">
    <name type="scientific">Streptomyces microflavus</name>
    <name type="common">Streptomyces lipmanii</name>
    <dbReference type="NCBI Taxonomy" id="1919"/>
    <lineage>
        <taxon>Bacteria</taxon>
        <taxon>Bacillati</taxon>
        <taxon>Actinomycetota</taxon>
        <taxon>Actinomycetes</taxon>
        <taxon>Kitasatosporales</taxon>
        <taxon>Streptomycetaceae</taxon>
        <taxon>Streptomyces</taxon>
    </lineage>
</organism>